<dbReference type="SUPFAM" id="SSF48726">
    <property type="entry name" value="Immunoglobulin"/>
    <property type="match status" value="1"/>
</dbReference>
<evidence type="ECO:0000256" key="1">
    <source>
        <dbReference type="SAM" id="MobiDB-lite"/>
    </source>
</evidence>
<dbReference type="InterPro" id="IPR036179">
    <property type="entry name" value="Ig-like_dom_sf"/>
</dbReference>
<feature type="region of interest" description="Disordered" evidence="1">
    <location>
        <begin position="1"/>
        <end position="24"/>
    </location>
</feature>
<organism evidence="3 4">
    <name type="scientific">Stegodyphus mimosarum</name>
    <name type="common">African social velvet spider</name>
    <dbReference type="NCBI Taxonomy" id="407821"/>
    <lineage>
        <taxon>Eukaryota</taxon>
        <taxon>Metazoa</taxon>
        <taxon>Ecdysozoa</taxon>
        <taxon>Arthropoda</taxon>
        <taxon>Chelicerata</taxon>
        <taxon>Arachnida</taxon>
        <taxon>Araneae</taxon>
        <taxon>Araneomorphae</taxon>
        <taxon>Entelegynae</taxon>
        <taxon>Eresoidea</taxon>
        <taxon>Eresidae</taxon>
        <taxon>Stegodyphus</taxon>
    </lineage>
</organism>
<protein>
    <submittedName>
        <fullName evidence="3">Down syndrome cell adhesion molecule-like protein Dscam2</fullName>
    </submittedName>
</protein>
<accession>A0A087TYM2</accession>
<dbReference type="OrthoDB" id="6408538at2759"/>
<dbReference type="STRING" id="407821.A0A087TYM2"/>
<evidence type="ECO:0000313" key="4">
    <source>
        <dbReference type="Proteomes" id="UP000054359"/>
    </source>
</evidence>
<dbReference type="AlphaFoldDB" id="A0A087TYM2"/>
<dbReference type="EMBL" id="KK117340">
    <property type="protein sequence ID" value="KFM70211.1"/>
    <property type="molecule type" value="Genomic_DNA"/>
</dbReference>
<dbReference type="InterPro" id="IPR007110">
    <property type="entry name" value="Ig-like_dom"/>
</dbReference>
<dbReference type="Proteomes" id="UP000054359">
    <property type="component" value="Unassembled WGS sequence"/>
</dbReference>
<dbReference type="OMA" id="CANIKQK"/>
<reference evidence="3 4" key="1">
    <citation type="submission" date="2013-11" db="EMBL/GenBank/DDBJ databases">
        <title>Genome sequencing of Stegodyphus mimosarum.</title>
        <authorList>
            <person name="Bechsgaard J."/>
        </authorList>
    </citation>
    <scope>NUCLEOTIDE SEQUENCE [LARGE SCALE GENOMIC DNA]</scope>
</reference>
<keyword evidence="4" id="KW-1185">Reference proteome</keyword>
<feature type="domain" description="Ig-like" evidence="2">
    <location>
        <begin position="4"/>
        <end position="82"/>
    </location>
</feature>
<feature type="non-terminal residue" evidence="3">
    <location>
        <position position="82"/>
    </location>
</feature>
<dbReference type="Pfam" id="PF13927">
    <property type="entry name" value="Ig_3"/>
    <property type="match status" value="1"/>
</dbReference>
<evidence type="ECO:0000313" key="3">
    <source>
        <dbReference type="EMBL" id="KFM70211.1"/>
    </source>
</evidence>
<name>A0A087TYM2_STEMI</name>
<evidence type="ECO:0000259" key="2">
    <source>
        <dbReference type="PROSITE" id="PS50835"/>
    </source>
</evidence>
<gene>
    <name evidence="3" type="ORF">X975_11330</name>
</gene>
<dbReference type="Gene3D" id="2.60.40.10">
    <property type="entry name" value="Immunoglobulins"/>
    <property type="match status" value="1"/>
</dbReference>
<dbReference type="PROSITE" id="PS50835">
    <property type="entry name" value="IG_LIKE"/>
    <property type="match status" value="1"/>
</dbReference>
<sequence length="82" mass="9073">MEPPSRVEFSNNSGTELRCSADGSPQPKLIWLTREGGAARDIQGLRHMRSDGTLVFSPFTRSEYRQDVHDAVYQCSATNSVG</sequence>
<dbReference type="InterPro" id="IPR013783">
    <property type="entry name" value="Ig-like_fold"/>
</dbReference>
<proteinExistence type="predicted"/>